<dbReference type="AlphaFoldDB" id="A0AAE0ZDJ2"/>
<sequence length="94" mass="10164">MAKDGDSYTVSVDFGGALPNRSYTIKMGETTDYSSPAGVNAKLTVVMDGDKLIETYHNEEKNTKWTVQRTVTGNEMTAVTTLGEATLTQGLIKV</sequence>
<accession>A0AAE0ZDJ2</accession>
<protein>
    <submittedName>
        <fullName evidence="1">Uncharacterized protein</fullName>
    </submittedName>
</protein>
<proteinExistence type="predicted"/>
<dbReference type="GO" id="GO:0008289">
    <property type="term" value="F:lipid binding"/>
    <property type="evidence" value="ECO:0007669"/>
    <property type="project" value="UniProtKB-KW"/>
</dbReference>
<evidence type="ECO:0000313" key="2">
    <source>
        <dbReference type="Proteomes" id="UP001283361"/>
    </source>
</evidence>
<dbReference type="EMBL" id="JAWDGP010004156">
    <property type="protein sequence ID" value="KAK3767300.1"/>
    <property type="molecule type" value="Genomic_DNA"/>
</dbReference>
<gene>
    <name evidence="1" type="ORF">RRG08_050851</name>
</gene>
<dbReference type="SUPFAM" id="SSF50814">
    <property type="entry name" value="Lipocalins"/>
    <property type="match status" value="1"/>
</dbReference>
<keyword evidence="2" id="KW-1185">Reference proteome</keyword>
<dbReference type="Gene3D" id="2.40.128.20">
    <property type="match status" value="1"/>
</dbReference>
<organism evidence="1 2">
    <name type="scientific">Elysia crispata</name>
    <name type="common">lettuce slug</name>
    <dbReference type="NCBI Taxonomy" id="231223"/>
    <lineage>
        <taxon>Eukaryota</taxon>
        <taxon>Metazoa</taxon>
        <taxon>Spiralia</taxon>
        <taxon>Lophotrochozoa</taxon>
        <taxon>Mollusca</taxon>
        <taxon>Gastropoda</taxon>
        <taxon>Heterobranchia</taxon>
        <taxon>Euthyneura</taxon>
        <taxon>Panpulmonata</taxon>
        <taxon>Sacoglossa</taxon>
        <taxon>Placobranchoidea</taxon>
        <taxon>Plakobranchidae</taxon>
        <taxon>Elysia</taxon>
    </lineage>
</organism>
<comment type="caution">
    <text evidence="1">The sequence shown here is derived from an EMBL/GenBank/DDBJ whole genome shotgun (WGS) entry which is preliminary data.</text>
</comment>
<dbReference type="Proteomes" id="UP001283361">
    <property type="component" value="Unassembled WGS sequence"/>
</dbReference>
<name>A0AAE0ZDJ2_9GAST</name>
<dbReference type="InterPro" id="IPR012674">
    <property type="entry name" value="Calycin"/>
</dbReference>
<reference evidence="1" key="1">
    <citation type="journal article" date="2023" name="G3 (Bethesda)">
        <title>A reference genome for the long-term kleptoplast-retaining sea slug Elysia crispata morphotype clarki.</title>
        <authorList>
            <person name="Eastman K.E."/>
            <person name="Pendleton A.L."/>
            <person name="Shaikh M.A."/>
            <person name="Suttiyut T."/>
            <person name="Ogas R."/>
            <person name="Tomko P."/>
            <person name="Gavelis G."/>
            <person name="Widhalm J.R."/>
            <person name="Wisecaver J.H."/>
        </authorList>
    </citation>
    <scope>NUCLEOTIDE SEQUENCE</scope>
    <source>
        <strain evidence="1">ECLA1</strain>
    </source>
</reference>
<evidence type="ECO:0000313" key="1">
    <source>
        <dbReference type="EMBL" id="KAK3767300.1"/>
    </source>
</evidence>